<name>A0A5B7JXY2_PORTR</name>
<dbReference type="Proteomes" id="UP000324222">
    <property type="component" value="Unassembled WGS sequence"/>
</dbReference>
<evidence type="ECO:0000313" key="1">
    <source>
        <dbReference type="EMBL" id="MPD01751.1"/>
    </source>
</evidence>
<organism evidence="1 2">
    <name type="scientific">Portunus trituberculatus</name>
    <name type="common">Swimming crab</name>
    <name type="synonym">Neptunus trituberculatus</name>
    <dbReference type="NCBI Taxonomy" id="210409"/>
    <lineage>
        <taxon>Eukaryota</taxon>
        <taxon>Metazoa</taxon>
        <taxon>Ecdysozoa</taxon>
        <taxon>Arthropoda</taxon>
        <taxon>Crustacea</taxon>
        <taxon>Multicrustacea</taxon>
        <taxon>Malacostraca</taxon>
        <taxon>Eumalacostraca</taxon>
        <taxon>Eucarida</taxon>
        <taxon>Decapoda</taxon>
        <taxon>Pleocyemata</taxon>
        <taxon>Brachyura</taxon>
        <taxon>Eubrachyura</taxon>
        <taxon>Portunoidea</taxon>
        <taxon>Portunidae</taxon>
        <taxon>Portuninae</taxon>
        <taxon>Portunus</taxon>
    </lineage>
</organism>
<reference evidence="1 2" key="1">
    <citation type="submission" date="2019-05" db="EMBL/GenBank/DDBJ databases">
        <title>Another draft genome of Portunus trituberculatus and its Hox gene families provides insights of decapod evolution.</title>
        <authorList>
            <person name="Jeong J.-H."/>
            <person name="Song I."/>
            <person name="Kim S."/>
            <person name="Choi T."/>
            <person name="Kim D."/>
            <person name="Ryu S."/>
            <person name="Kim W."/>
        </authorList>
    </citation>
    <scope>NUCLEOTIDE SEQUENCE [LARGE SCALE GENOMIC DNA]</scope>
    <source>
        <tissue evidence="1">Muscle</tissue>
    </source>
</reference>
<accession>A0A5B7JXY2</accession>
<protein>
    <submittedName>
        <fullName evidence="1">Uncharacterized protein</fullName>
    </submittedName>
</protein>
<comment type="caution">
    <text evidence="1">The sequence shown here is derived from an EMBL/GenBank/DDBJ whole genome shotgun (WGS) entry which is preliminary data.</text>
</comment>
<keyword evidence="2" id="KW-1185">Reference proteome</keyword>
<sequence length="108" mass="12023">MKSLRSANALHTRVGRQWPRLCWSACQWVAHRRARGAAHPTSTMVTQLLRTASELRAAWASERDQDPHPHQSFYTTSLFLLSSLCPSALVPPSGLSAAGYTRLTLPRL</sequence>
<gene>
    <name evidence="1" type="ORF">E2C01_097294</name>
</gene>
<evidence type="ECO:0000313" key="2">
    <source>
        <dbReference type="Proteomes" id="UP000324222"/>
    </source>
</evidence>
<proteinExistence type="predicted"/>
<dbReference type="EMBL" id="VSRR010128476">
    <property type="protein sequence ID" value="MPD01751.1"/>
    <property type="molecule type" value="Genomic_DNA"/>
</dbReference>
<dbReference type="AlphaFoldDB" id="A0A5B7JXY2"/>